<dbReference type="KEGG" id="ssau:H8M03_03875"/>
<evidence type="ECO:0000313" key="4">
    <source>
        <dbReference type="Proteomes" id="UP000515861"/>
    </source>
</evidence>
<dbReference type="EMBL" id="CP060697">
    <property type="protein sequence ID" value="QNM83483.1"/>
    <property type="molecule type" value="Genomic_DNA"/>
</dbReference>
<dbReference type="RefSeq" id="WP_187480438.1">
    <property type="nucleotide sequence ID" value="NZ_CP060697.1"/>
</dbReference>
<dbReference type="PROSITE" id="PS51276">
    <property type="entry name" value="PEPTIDASE_C56_PFPI"/>
    <property type="match status" value="1"/>
</dbReference>
<dbReference type="NCBIfam" id="TIGR01382">
    <property type="entry name" value="PfpI"/>
    <property type="match status" value="1"/>
</dbReference>
<keyword evidence="4" id="KW-1185">Reference proteome</keyword>
<reference evidence="3 4" key="1">
    <citation type="submission" date="2020-08" db="EMBL/GenBank/DDBJ databases">
        <title>Sphingomonas sp. sand1-3 16S ribosomal RNA gene Genome sequencing and assembly.</title>
        <authorList>
            <person name="Kang M."/>
        </authorList>
    </citation>
    <scope>NUCLEOTIDE SEQUENCE [LARGE SCALE GENOMIC DNA]</scope>
    <source>
        <strain evidence="4">sand1-3</strain>
    </source>
</reference>
<dbReference type="InterPro" id="IPR029062">
    <property type="entry name" value="Class_I_gatase-like"/>
</dbReference>
<organism evidence="3 4">
    <name type="scientific">Sphingomonas sabuli</name>
    <dbReference type="NCBI Taxonomy" id="2764186"/>
    <lineage>
        <taxon>Bacteria</taxon>
        <taxon>Pseudomonadati</taxon>
        <taxon>Pseudomonadota</taxon>
        <taxon>Alphaproteobacteria</taxon>
        <taxon>Sphingomonadales</taxon>
        <taxon>Sphingomonadaceae</taxon>
        <taxon>Sphingomonas</taxon>
    </lineage>
</organism>
<dbReference type="Proteomes" id="UP000515861">
    <property type="component" value="Chromosome"/>
</dbReference>
<comment type="similarity">
    <text evidence="1">Belongs to the peptidase C56 family.</text>
</comment>
<name>A0A7G9L4D4_9SPHN</name>
<gene>
    <name evidence="3" type="ORF">H8M03_03875</name>
</gene>
<proteinExistence type="inferred from homology"/>
<feature type="domain" description="DJ-1/PfpI" evidence="2">
    <location>
        <begin position="8"/>
        <end position="174"/>
    </location>
</feature>
<evidence type="ECO:0000313" key="3">
    <source>
        <dbReference type="EMBL" id="QNM83483.1"/>
    </source>
</evidence>
<evidence type="ECO:0000256" key="1">
    <source>
        <dbReference type="ARBA" id="ARBA00008542"/>
    </source>
</evidence>
<dbReference type="InterPro" id="IPR006286">
    <property type="entry name" value="C56_PfpI-like"/>
</dbReference>
<dbReference type="GO" id="GO:0016740">
    <property type="term" value="F:transferase activity"/>
    <property type="evidence" value="ECO:0007669"/>
    <property type="project" value="UniProtKB-KW"/>
</dbReference>
<dbReference type="AlphaFoldDB" id="A0A7G9L4D4"/>
<sequence>MPDIAAAKILIVATDGFEQSELFGPREILLERGAKVSLASLEMKAIQGTVHDKPGKTIEPDLLVEDAKPSDYDALVLPGGVGNPDKLRGEKAVIDLIKQFDGAGKPVAAICHGPWLLVEADLVDGKTVTSWPSIRTDLKNAGGNVVDQEVAIDGNIITSRKPDDVDAFTNAVIDAVEKAEAGASA</sequence>
<dbReference type="CDD" id="cd03134">
    <property type="entry name" value="GATase1_PfpI_like"/>
    <property type="match status" value="1"/>
</dbReference>
<dbReference type="PANTHER" id="PTHR42733:SF12">
    <property type="entry name" value="PROTEINASE"/>
    <property type="match status" value="1"/>
</dbReference>
<keyword evidence="3" id="KW-0808">Transferase</keyword>
<dbReference type="SUPFAM" id="SSF52317">
    <property type="entry name" value="Class I glutamine amidotransferase-like"/>
    <property type="match status" value="1"/>
</dbReference>
<dbReference type="Gene3D" id="3.40.50.880">
    <property type="match status" value="1"/>
</dbReference>
<keyword evidence="3" id="KW-0315">Glutamine amidotransferase</keyword>
<dbReference type="InterPro" id="IPR002818">
    <property type="entry name" value="DJ-1/PfpI"/>
</dbReference>
<evidence type="ECO:0000259" key="2">
    <source>
        <dbReference type="Pfam" id="PF01965"/>
    </source>
</evidence>
<dbReference type="PANTHER" id="PTHR42733">
    <property type="entry name" value="DJ-1 PROTEIN"/>
    <property type="match status" value="1"/>
</dbReference>
<accession>A0A7G9L4D4</accession>
<dbReference type="Pfam" id="PF01965">
    <property type="entry name" value="DJ-1_PfpI"/>
    <property type="match status" value="1"/>
</dbReference>
<protein>
    <submittedName>
        <fullName evidence="3">Type 1 glutamine amidotransferase</fullName>
    </submittedName>
</protein>